<evidence type="ECO:0000256" key="5">
    <source>
        <dbReference type="ARBA" id="ARBA00023274"/>
    </source>
</evidence>
<protein>
    <recommendedName>
        <fullName evidence="6">Large ribosomal subunit protein mL49</fullName>
    </recommendedName>
</protein>
<evidence type="ECO:0000256" key="3">
    <source>
        <dbReference type="ARBA" id="ARBA00022980"/>
    </source>
</evidence>
<dbReference type="PANTHER" id="PTHR13477">
    <property type="entry name" value="MITOCHONDRIAL 39S RIBOSOMAL PROTEIN L49"/>
    <property type="match status" value="1"/>
</dbReference>
<comment type="similarity">
    <text evidence="2">Belongs to the mitochondrion-specific ribosomal protein mL49 family.</text>
</comment>
<keyword evidence="3" id="KW-0689">Ribosomal protein</keyword>
<dbReference type="PANTHER" id="PTHR13477:SF0">
    <property type="entry name" value="LARGE RIBOSOMAL SUBUNIT PROTEIN ML49"/>
    <property type="match status" value="1"/>
</dbReference>
<dbReference type="Gene3D" id="3.30.780.10">
    <property type="entry name" value="SUI1-like domain"/>
    <property type="match status" value="1"/>
</dbReference>
<dbReference type="InterPro" id="IPR007740">
    <property type="entry name" value="Ribosomal_mL49"/>
</dbReference>
<keyword evidence="4" id="KW-0496">Mitochondrion</keyword>
<sequence>MWTTSGMRSALFAHAAAAPMRAPKVNMPRLGLRLLSTESSTQPEMPEPQLRTPVPIRYPYFVNRVGVNQFNLPVYADVRNAGSRTLTMIRKVEGDVSALCRDLFEDFGWGDPFDKMNPDADKLVRLTTQAGSKKIVIHGHWTRDIKAWLEERGF</sequence>
<evidence type="ECO:0000256" key="2">
    <source>
        <dbReference type="ARBA" id="ARBA00005677"/>
    </source>
</evidence>
<evidence type="ECO:0000256" key="1">
    <source>
        <dbReference type="ARBA" id="ARBA00004173"/>
    </source>
</evidence>
<reference evidence="7 8" key="1">
    <citation type="journal article" date="2020" name="Elife">
        <title>Loss of centromere function drives karyotype evolution in closely related Malassezia species.</title>
        <authorList>
            <person name="Sankaranarayanan S.R."/>
            <person name="Ianiri G."/>
            <person name="Coelho M.A."/>
            <person name="Reza M.H."/>
            <person name="Thimmappa B.C."/>
            <person name="Ganguly P."/>
            <person name="Vadnala R.N."/>
            <person name="Sun S."/>
            <person name="Siddharthan R."/>
            <person name="Tellgren-Roth C."/>
            <person name="Dawson T.L."/>
            <person name="Heitman J."/>
            <person name="Sanyal K."/>
        </authorList>
    </citation>
    <scope>NUCLEOTIDE SEQUENCE [LARGE SCALE GENOMIC DNA]</scope>
    <source>
        <strain evidence="7">CBS14141</strain>
    </source>
</reference>
<keyword evidence="5" id="KW-0687">Ribonucleoprotein</keyword>
<organism evidence="7 8">
    <name type="scientific">Malassezia furfur</name>
    <name type="common">Pityriasis versicolor infection agent</name>
    <name type="synonym">Pityrosporum furfur</name>
    <dbReference type="NCBI Taxonomy" id="55194"/>
    <lineage>
        <taxon>Eukaryota</taxon>
        <taxon>Fungi</taxon>
        <taxon>Dikarya</taxon>
        <taxon>Basidiomycota</taxon>
        <taxon>Ustilaginomycotina</taxon>
        <taxon>Malasseziomycetes</taxon>
        <taxon>Malasseziales</taxon>
        <taxon>Malasseziaceae</taxon>
        <taxon>Malassezia</taxon>
    </lineage>
</organism>
<accession>A0ABY8EK13</accession>
<dbReference type="EMBL" id="CP046234">
    <property type="protein sequence ID" value="WFD45976.1"/>
    <property type="molecule type" value="Genomic_DNA"/>
</dbReference>
<evidence type="ECO:0000313" key="7">
    <source>
        <dbReference type="EMBL" id="WFD45976.1"/>
    </source>
</evidence>
<name>A0ABY8EK13_MALFU</name>
<comment type="subcellular location">
    <subcellularLocation>
        <location evidence="1">Mitochondrion</location>
    </subcellularLocation>
</comment>
<gene>
    <name evidence="7" type="ORF">GLX27_000604</name>
</gene>
<proteinExistence type="inferred from homology"/>
<evidence type="ECO:0000313" key="8">
    <source>
        <dbReference type="Proteomes" id="UP000818624"/>
    </source>
</evidence>
<evidence type="ECO:0000256" key="4">
    <source>
        <dbReference type="ARBA" id="ARBA00023128"/>
    </source>
</evidence>
<dbReference type="Pfam" id="PF05046">
    <property type="entry name" value="Img2"/>
    <property type="match status" value="1"/>
</dbReference>
<evidence type="ECO:0000256" key="6">
    <source>
        <dbReference type="ARBA" id="ARBA00035191"/>
    </source>
</evidence>
<keyword evidence="8" id="KW-1185">Reference proteome</keyword>
<dbReference type="Proteomes" id="UP000818624">
    <property type="component" value="Chromosome 1"/>
</dbReference>